<feature type="domain" description="DHFR" evidence="8">
    <location>
        <begin position="6"/>
        <end position="202"/>
    </location>
</feature>
<evidence type="ECO:0000313" key="10">
    <source>
        <dbReference type="Proteomes" id="UP001473302"/>
    </source>
</evidence>
<dbReference type="EC" id="1.5.1.3" evidence="2"/>
<evidence type="ECO:0000313" key="9">
    <source>
        <dbReference type="EMBL" id="GAA5808215.1"/>
    </source>
</evidence>
<dbReference type="PANTHER" id="PTHR48069:SF3">
    <property type="entry name" value="DIHYDROFOLATE REDUCTASE"/>
    <property type="match status" value="1"/>
</dbReference>
<evidence type="ECO:0000256" key="1">
    <source>
        <dbReference type="ARBA" id="ARBA00004903"/>
    </source>
</evidence>
<keyword evidence="4" id="KW-0554">One-carbon metabolism</keyword>
<dbReference type="Pfam" id="PF00186">
    <property type="entry name" value="DHFR_1"/>
    <property type="match status" value="1"/>
</dbReference>
<evidence type="ECO:0000256" key="6">
    <source>
        <dbReference type="ARBA" id="ARBA00023002"/>
    </source>
</evidence>
<dbReference type="PRINTS" id="PR00070">
    <property type="entry name" value="DHFR"/>
</dbReference>
<keyword evidence="6" id="KW-0560">Oxidoreductase</keyword>
<dbReference type="InterPro" id="IPR012259">
    <property type="entry name" value="DHFR"/>
</dbReference>
<dbReference type="EMBL" id="BAABUK010000003">
    <property type="protein sequence ID" value="GAA5808215.1"/>
    <property type="molecule type" value="Genomic_DNA"/>
</dbReference>
<name>A0ABP9YMY2_9FUNG</name>
<evidence type="ECO:0000256" key="2">
    <source>
        <dbReference type="ARBA" id="ARBA00012856"/>
    </source>
</evidence>
<dbReference type="SUPFAM" id="SSF53597">
    <property type="entry name" value="Dihydrofolate reductase-like"/>
    <property type="match status" value="1"/>
</dbReference>
<evidence type="ECO:0000256" key="3">
    <source>
        <dbReference type="ARBA" id="ARBA00018886"/>
    </source>
</evidence>
<dbReference type="PANTHER" id="PTHR48069">
    <property type="entry name" value="DIHYDROFOLATE REDUCTASE"/>
    <property type="match status" value="1"/>
</dbReference>
<evidence type="ECO:0000259" key="8">
    <source>
        <dbReference type="PROSITE" id="PS51330"/>
    </source>
</evidence>
<dbReference type="Proteomes" id="UP001473302">
    <property type="component" value="Unassembled WGS sequence"/>
</dbReference>
<comment type="similarity">
    <text evidence="7">Belongs to the dihydrofolate reductase family.</text>
</comment>
<evidence type="ECO:0000256" key="5">
    <source>
        <dbReference type="ARBA" id="ARBA00022857"/>
    </source>
</evidence>
<dbReference type="PROSITE" id="PS51330">
    <property type="entry name" value="DHFR_2"/>
    <property type="match status" value="1"/>
</dbReference>
<organism evidence="9 10">
    <name type="scientific">Mucor flavus</name>
    <dbReference type="NCBI Taxonomy" id="439312"/>
    <lineage>
        <taxon>Eukaryota</taxon>
        <taxon>Fungi</taxon>
        <taxon>Fungi incertae sedis</taxon>
        <taxon>Mucoromycota</taxon>
        <taxon>Mucoromycotina</taxon>
        <taxon>Mucoromycetes</taxon>
        <taxon>Mucorales</taxon>
        <taxon>Mucorineae</taxon>
        <taxon>Mucoraceae</taxon>
        <taxon>Mucor</taxon>
    </lineage>
</organism>
<keyword evidence="10" id="KW-1185">Reference proteome</keyword>
<reference evidence="9 10" key="1">
    <citation type="submission" date="2024-04" db="EMBL/GenBank/DDBJ databases">
        <title>genome sequences of Mucor flavus KT1a and Helicostylum pulchrum KT1b strains isolated from the surface of a dry-aged beef.</title>
        <authorList>
            <person name="Toyotome T."/>
            <person name="Hosono M."/>
            <person name="Torimaru M."/>
            <person name="Fukuda K."/>
            <person name="Mikami N."/>
        </authorList>
    </citation>
    <scope>NUCLEOTIDE SEQUENCE [LARGE SCALE GENOMIC DNA]</scope>
    <source>
        <strain evidence="9 10">KT1a</strain>
    </source>
</reference>
<accession>A0ABP9YMY2</accession>
<dbReference type="Gene3D" id="3.40.430.10">
    <property type="entry name" value="Dihydrofolate Reductase, subunit A"/>
    <property type="match status" value="1"/>
</dbReference>
<dbReference type="InterPro" id="IPR024072">
    <property type="entry name" value="DHFR-like_dom_sf"/>
</dbReference>
<comment type="caution">
    <text evidence="9">The sequence shown here is derived from an EMBL/GenBank/DDBJ whole genome shotgun (WGS) entry which is preliminary data.</text>
</comment>
<evidence type="ECO:0000256" key="4">
    <source>
        <dbReference type="ARBA" id="ARBA00022563"/>
    </source>
</evidence>
<gene>
    <name evidence="9" type="ORF">MFLAVUS_001600</name>
</gene>
<protein>
    <recommendedName>
        <fullName evidence="3">Dihydrofolate reductase</fullName>
        <ecNumber evidence="2">1.5.1.3</ecNumber>
    </recommendedName>
</protein>
<comment type="pathway">
    <text evidence="1">Cofactor biosynthesis; tetrahydrofolate biosynthesis; 5,6,7,8-tetrahydrofolate from 7,8-dihydrofolate: step 1/1.</text>
</comment>
<dbReference type="InterPro" id="IPR017925">
    <property type="entry name" value="DHFR_CS"/>
</dbReference>
<evidence type="ECO:0000256" key="7">
    <source>
        <dbReference type="RuleBase" id="RU004474"/>
    </source>
</evidence>
<sequence length="209" mass="23628">MTIGKPFVFMAAALASNGGIGYKKGLPWSIPGDWQYFEDVTTKSYGDSESRSDEWCNVVILGRHSYEAKPMLGEPLANRYNIVVSRNSEYNVGNSPIAELVNSLDQAFAKADTMVKENGRIFMLGGEELYRQSIGLPQCTHVLITNIYSSTPIPCDTFIPEIDPSVYQLVSHTELETFLKRKVPEGRQQYENFEYEFVLYVRKQIKFGA</sequence>
<proteinExistence type="inferred from homology"/>
<keyword evidence="5" id="KW-0521">NADP</keyword>
<dbReference type="CDD" id="cd00209">
    <property type="entry name" value="DHFR"/>
    <property type="match status" value="1"/>
</dbReference>
<dbReference type="InterPro" id="IPR001796">
    <property type="entry name" value="DHFR_dom"/>
</dbReference>
<dbReference type="PROSITE" id="PS00075">
    <property type="entry name" value="DHFR_1"/>
    <property type="match status" value="1"/>
</dbReference>